<gene>
    <name evidence="2" type="ORF">G5B40_15480</name>
</gene>
<dbReference type="InterPro" id="IPR036291">
    <property type="entry name" value="NAD(P)-bd_dom_sf"/>
</dbReference>
<dbReference type="SUPFAM" id="SSF51735">
    <property type="entry name" value="NAD(P)-binding Rossmann-fold domains"/>
    <property type="match status" value="1"/>
</dbReference>
<evidence type="ECO:0000259" key="1">
    <source>
        <dbReference type="Pfam" id="PF22917"/>
    </source>
</evidence>
<dbReference type="PANTHER" id="PTHR32487">
    <property type="entry name" value="3-OXO-DELTA(4,5)-STEROID 5-BETA-REDUCTASE"/>
    <property type="match status" value="1"/>
</dbReference>
<proteinExistence type="predicted"/>
<evidence type="ECO:0000313" key="3">
    <source>
        <dbReference type="Proteomes" id="UP000503336"/>
    </source>
</evidence>
<keyword evidence="3" id="KW-1185">Reference proteome</keyword>
<feature type="domain" description="PRISE-like Rossmann-fold" evidence="1">
    <location>
        <begin position="59"/>
        <end position="261"/>
    </location>
</feature>
<dbReference type="KEGG" id="hdh:G5B40_15480"/>
<name>A0A7L5BWC8_9RHOB</name>
<sequence>MTTARHALVVGASGIVGGALAAELSARPGWRVTGVSRRGREATGWRRLPLDLTAAAACREAARELTDVTHFFFCARYSDRDPVREAHVNRAMLTNLLEPLAAGAAGLTHVSLVHGTKWYGSHLGPYKTPARESDPRHEGPNFYFDQLDAVAALRRGASWTWSTVRPHIVCAPTTGYPFNLVTLLGAYGSLCAARGLPFDFPGTEACFHSVSQATDASLLARAMVWAATEPECADQSFNIIDGDYFRWSGIWPRLADFFGVMRGEVRPTRLSAEMADAEAEWGALVEARGLTPLPVTALANWRFGDFLFRADWDDMSSMLKARRYGFHEALDTEESILGSLAELRRRRVIP</sequence>
<dbReference type="Proteomes" id="UP000503336">
    <property type="component" value="Chromosome"/>
</dbReference>
<protein>
    <submittedName>
        <fullName evidence="2">SDR family oxidoreductase</fullName>
    </submittedName>
</protein>
<dbReference type="EMBL" id="CP049056">
    <property type="protein sequence ID" value="QIE56710.1"/>
    <property type="molecule type" value="Genomic_DNA"/>
</dbReference>
<evidence type="ECO:0000313" key="2">
    <source>
        <dbReference type="EMBL" id="QIE56710.1"/>
    </source>
</evidence>
<dbReference type="PANTHER" id="PTHR32487:SF0">
    <property type="entry name" value="3-OXO-DELTA(4,5)-STEROID 5-BETA-REDUCTASE"/>
    <property type="match status" value="1"/>
</dbReference>
<organism evidence="2 3">
    <name type="scientific">Pikeienuella piscinae</name>
    <dbReference type="NCBI Taxonomy" id="2748098"/>
    <lineage>
        <taxon>Bacteria</taxon>
        <taxon>Pseudomonadati</taxon>
        <taxon>Pseudomonadota</taxon>
        <taxon>Alphaproteobacteria</taxon>
        <taxon>Rhodobacterales</taxon>
        <taxon>Paracoccaceae</taxon>
        <taxon>Pikeienuella</taxon>
    </lineage>
</organism>
<dbReference type="Gene3D" id="3.40.50.720">
    <property type="entry name" value="NAD(P)-binding Rossmann-like Domain"/>
    <property type="match status" value="1"/>
</dbReference>
<dbReference type="RefSeq" id="WP_165100350.1">
    <property type="nucleotide sequence ID" value="NZ_CP049056.1"/>
</dbReference>
<accession>A0A7L5BWC8</accession>
<dbReference type="InterPro" id="IPR055222">
    <property type="entry name" value="PRISE-like_Rossmann-fold"/>
</dbReference>
<dbReference type="Pfam" id="PF22917">
    <property type="entry name" value="PRISE"/>
    <property type="match status" value="1"/>
</dbReference>
<reference evidence="2 3" key="1">
    <citation type="submission" date="2020-02" db="EMBL/GenBank/DDBJ databases">
        <title>complete genome sequence of Rhodobacteraceae bacterium.</title>
        <authorList>
            <person name="Park J."/>
            <person name="Kim Y.-S."/>
            <person name="Kim K.-H."/>
        </authorList>
    </citation>
    <scope>NUCLEOTIDE SEQUENCE [LARGE SCALE GENOMIC DNA]</scope>
    <source>
        <strain evidence="2 3">RR4-56</strain>
    </source>
</reference>
<dbReference type="AlphaFoldDB" id="A0A7L5BWC8"/>
<dbReference type="CDD" id="cd08948">
    <property type="entry name" value="5beta-POR_like_SDR_a"/>
    <property type="match status" value="1"/>
</dbReference>